<evidence type="ECO:0000259" key="3">
    <source>
        <dbReference type="PROSITE" id="PS51755"/>
    </source>
</evidence>
<proteinExistence type="predicted"/>
<dbReference type="AlphaFoldDB" id="A0A3R7M7S2"/>
<dbReference type="SUPFAM" id="SSF48452">
    <property type="entry name" value="TPR-like"/>
    <property type="match status" value="1"/>
</dbReference>
<gene>
    <name evidence="4" type="ORF">A7A09_016510</name>
</gene>
<dbReference type="Pfam" id="PF00486">
    <property type="entry name" value="Trans_reg_C"/>
    <property type="match status" value="1"/>
</dbReference>
<dbReference type="PROSITE" id="PS51755">
    <property type="entry name" value="OMPR_PHOB"/>
    <property type="match status" value="1"/>
</dbReference>
<evidence type="ECO:0000256" key="1">
    <source>
        <dbReference type="ARBA" id="ARBA00023125"/>
    </source>
</evidence>
<dbReference type="Proteomes" id="UP000238137">
    <property type="component" value="Unassembled WGS sequence"/>
</dbReference>
<evidence type="ECO:0000256" key="2">
    <source>
        <dbReference type="PROSITE-ProRule" id="PRU01091"/>
    </source>
</evidence>
<accession>A0A3R7M7S2</accession>
<keyword evidence="1 2" id="KW-0238">DNA-binding</keyword>
<dbReference type="CDD" id="cd00383">
    <property type="entry name" value="trans_reg_C"/>
    <property type="match status" value="1"/>
</dbReference>
<name>A0A3R7M7S2_9RHOB</name>
<evidence type="ECO:0000313" key="4">
    <source>
        <dbReference type="EMBL" id="RNF33364.1"/>
    </source>
</evidence>
<dbReference type="EMBL" id="PXNQ02000011">
    <property type="protein sequence ID" value="RNF33364.1"/>
    <property type="molecule type" value="Genomic_DNA"/>
</dbReference>
<dbReference type="InterPro" id="IPR016032">
    <property type="entry name" value="Sig_transdc_resp-reg_C-effctor"/>
</dbReference>
<dbReference type="SUPFAM" id="SSF46894">
    <property type="entry name" value="C-terminal effector domain of the bipartite response regulators"/>
    <property type="match status" value="1"/>
</dbReference>
<keyword evidence="5" id="KW-1185">Reference proteome</keyword>
<dbReference type="GO" id="GO:0006355">
    <property type="term" value="P:regulation of DNA-templated transcription"/>
    <property type="evidence" value="ECO:0007669"/>
    <property type="project" value="InterPro"/>
</dbReference>
<dbReference type="GO" id="GO:0003677">
    <property type="term" value="F:DNA binding"/>
    <property type="evidence" value="ECO:0007669"/>
    <property type="project" value="UniProtKB-UniRule"/>
</dbReference>
<dbReference type="GO" id="GO:0000160">
    <property type="term" value="P:phosphorelay signal transduction system"/>
    <property type="evidence" value="ECO:0007669"/>
    <property type="project" value="InterPro"/>
</dbReference>
<dbReference type="InterPro" id="IPR036388">
    <property type="entry name" value="WH-like_DNA-bd_sf"/>
</dbReference>
<dbReference type="InterPro" id="IPR001867">
    <property type="entry name" value="OmpR/PhoB-type_DNA-bd"/>
</dbReference>
<evidence type="ECO:0000313" key="5">
    <source>
        <dbReference type="Proteomes" id="UP000238137"/>
    </source>
</evidence>
<dbReference type="InterPro" id="IPR011990">
    <property type="entry name" value="TPR-like_helical_dom_sf"/>
</dbReference>
<reference evidence="4" key="1">
    <citation type="submission" date="2018-05" db="EMBL/GenBank/DDBJ databases">
        <title>Reclassification of Methylarcula marina and Methylarcula terricola as Paracoccus methylarcula sp.nov., comb.nov. and Paracoccus terricola comb.nov.</title>
        <authorList>
            <person name="Shmareva M.N."/>
            <person name="Doronina N.V."/>
            <person name="Vasilenko O.V."/>
            <person name="Tarlachkov S.V."/>
            <person name="Trotsenko Y.A."/>
        </authorList>
    </citation>
    <scope>NUCLEOTIDE SEQUENCE [LARGE SCALE GENOMIC DNA]</scope>
    <source>
        <strain evidence="4">VKM B-2159</strain>
    </source>
</reference>
<dbReference type="Gene3D" id="1.25.40.10">
    <property type="entry name" value="Tetratricopeptide repeat domain"/>
    <property type="match status" value="1"/>
</dbReference>
<organism evidence="4 5">
    <name type="scientific">Paracoccus methylarcula</name>
    <dbReference type="NCBI Taxonomy" id="72022"/>
    <lineage>
        <taxon>Bacteria</taxon>
        <taxon>Pseudomonadati</taxon>
        <taxon>Pseudomonadota</taxon>
        <taxon>Alphaproteobacteria</taxon>
        <taxon>Rhodobacterales</taxon>
        <taxon>Paracoccaceae</taxon>
        <taxon>Paracoccus</taxon>
    </lineage>
</organism>
<dbReference type="OrthoDB" id="7794946at2"/>
<dbReference type="SMART" id="SM00862">
    <property type="entry name" value="Trans_reg_C"/>
    <property type="match status" value="1"/>
</dbReference>
<dbReference type="Gene3D" id="1.10.10.10">
    <property type="entry name" value="Winged helix-like DNA-binding domain superfamily/Winged helix DNA-binding domain"/>
    <property type="match status" value="1"/>
</dbReference>
<feature type="DNA-binding region" description="OmpR/PhoB-type" evidence="2">
    <location>
        <begin position="1"/>
        <end position="99"/>
    </location>
</feature>
<sequence>MACYHDLIFQPDMLTAMRKDGTTIHFSRQEHALLLQFIRHPHTLITRSELLEALGGKSGKLSERNIDYLVNRLRKRLGDTARDSRFIATRYGDGYVWVADPVKSKPISAFLLVGPVYGSSDDQDAMGDFPGQLASAIAAAAGGQQTVIPCPDWNPDPQGHDDLDFTLDISTHIETDHVHLALALREGRSRRIIGTFRRTWLQDGDYDPIDDLSHEIACALWRHASLTDTGSEVDLMSLDVGARWPEAVAYLHLERENGPAGPEIPVMLALNNYEKLIRSIYNAPMTRAAWGTLEAEIEDLALRALPDAHDNPQLLLAIAKLLRFINRGYLELAARLTDEALGCSTSFAEVYAMKGQIQASSGKIGAAVALYDKAIRMIEPNSRFHAHLLILKIFSLMAEDNRAAAYNAIVDLHSIVPVNKAPFGLLFVPPKTRQLCSDAERMLAAMSQEDGRHLSGYMFNAWARQFQKYEHQQNVLKGFTCHLQRHHGSTSIDLDVAKRFPNLMASVTGAQANNHPANELSSFVYLSSGRSRL</sequence>
<feature type="domain" description="OmpR/PhoB-type" evidence="3">
    <location>
        <begin position="1"/>
        <end position="99"/>
    </location>
</feature>
<protein>
    <submittedName>
        <fullName evidence="4">DNA-binding response regulator</fullName>
    </submittedName>
</protein>
<comment type="caution">
    <text evidence="4">The sequence shown here is derived from an EMBL/GenBank/DDBJ whole genome shotgun (WGS) entry which is preliminary data.</text>
</comment>